<proteinExistence type="predicted"/>
<dbReference type="PROSITE" id="PS00109">
    <property type="entry name" value="PROTEIN_KINASE_TYR"/>
    <property type="match status" value="1"/>
</dbReference>
<dbReference type="Pfam" id="PF17667">
    <property type="entry name" value="Pkinase_fungal"/>
    <property type="match status" value="1"/>
</dbReference>
<dbReference type="SUPFAM" id="SSF56112">
    <property type="entry name" value="Protein kinase-like (PK-like)"/>
    <property type="match status" value="1"/>
</dbReference>
<protein>
    <recommendedName>
        <fullName evidence="2">Fungal-type protein kinase domain-containing protein</fullName>
    </recommendedName>
</protein>
<accession>A0ABP1DPJ3</accession>
<dbReference type="Gene3D" id="1.10.510.10">
    <property type="entry name" value="Transferase(Phosphotransferase) domain 1"/>
    <property type="match status" value="1"/>
</dbReference>
<evidence type="ECO:0000313" key="3">
    <source>
        <dbReference type="EMBL" id="CAL1708973.1"/>
    </source>
</evidence>
<dbReference type="InterPro" id="IPR011009">
    <property type="entry name" value="Kinase-like_dom_sf"/>
</dbReference>
<feature type="region of interest" description="Disordered" evidence="1">
    <location>
        <begin position="723"/>
        <end position="778"/>
    </location>
</feature>
<evidence type="ECO:0000256" key="1">
    <source>
        <dbReference type="SAM" id="MobiDB-lite"/>
    </source>
</evidence>
<feature type="compositionally biased region" description="Polar residues" evidence="1">
    <location>
        <begin position="1"/>
        <end position="11"/>
    </location>
</feature>
<reference evidence="4" key="1">
    <citation type="submission" date="2024-04" db="EMBL/GenBank/DDBJ databases">
        <authorList>
            <person name="Shaw F."/>
            <person name="Minotto A."/>
        </authorList>
    </citation>
    <scope>NUCLEOTIDE SEQUENCE [LARGE SCALE GENOMIC DNA]</scope>
</reference>
<dbReference type="EMBL" id="OZ037948">
    <property type="protein sequence ID" value="CAL1708973.1"/>
    <property type="molecule type" value="Genomic_DNA"/>
</dbReference>
<dbReference type="PANTHER" id="PTHR38248">
    <property type="entry name" value="FUNK1 6"/>
    <property type="match status" value="1"/>
</dbReference>
<dbReference type="PANTHER" id="PTHR38248:SF2">
    <property type="entry name" value="FUNK1 11"/>
    <property type="match status" value="1"/>
</dbReference>
<feature type="domain" description="Fungal-type protein kinase" evidence="2">
    <location>
        <begin position="182"/>
        <end position="547"/>
    </location>
</feature>
<sequence>MSIPSDQTMHSDSPPPANPEPPPDDEGTPYKFTLQGWIQWCNKYIYYDDLREMLIEEMTGLFIGPMPPHNFIDALMRLKKKLKAAPKVDFSEVPFTGVEKDMYEPLCNAINDSGVCPGFKLVDVSSSVDKNGIRLRPDLVLVPTDAKDMMDYTIMEFFVEVKVAKPADPFYDINSKALKETIEKMKGDSAKTRGQITSYAAALLSRQHRTFAFSITICGQYVRFFRWDRAGCIVSEKFNFLRDSHLLAEFFWCYAHMTREQRGFDPTVVPASAAESKLFSDALSRHIEESKPRDVSYLQPKPDSTYPISKMQVPTMNGIREVIVGKPFQDSNSPCGRATRAYAAYDLVEKKVVFAKDYWRDEAKGLLSEAEFYDILKQSNVPFLPEVIAAGDLYVKPKQRNACQKTYTQKYSPSRANRPKWCQPCAELRTLVHCRVVQNLTFPLPSALSSKEAVQTIRDAIEALKVAYHHGKVFHRDISTGNIMIDESGRGILNDWDHAQKVVFKNIPQTYQTGVWQFRSILLLRHPKKAHDIHDDLESSFWVLLYISLHYFKHNQSMIFDFSLFDEYKHVGDNCHSLGGLSKRGFLSEGLKEVQWKCAPLNKLIHGLGDFFQKYLYHHSRQDDDEGIASFKDIQEKMVQVDAILAFFDSALKSNGWPEKDALPDQYPPMTDKENAQLLHDLKSRAIASAARKKTSAALPAKRRASVPSTALASMRIESRIPGIRSSRRVAQRRNKQQAPVAEPSQLPMNSRGTVKRRLNEAPTEMSSFRSKRARLAK</sequence>
<gene>
    <name evidence="3" type="ORF">GFSPODELE1_LOCUS7123</name>
</gene>
<dbReference type="InterPro" id="IPR008266">
    <property type="entry name" value="Tyr_kinase_AS"/>
</dbReference>
<evidence type="ECO:0000313" key="4">
    <source>
        <dbReference type="Proteomes" id="UP001497453"/>
    </source>
</evidence>
<feature type="compositionally biased region" description="Basic residues" evidence="1">
    <location>
        <begin position="726"/>
        <end position="736"/>
    </location>
</feature>
<name>A0ABP1DPJ3_9APHY</name>
<keyword evidence="4" id="KW-1185">Reference proteome</keyword>
<dbReference type="InterPro" id="IPR040976">
    <property type="entry name" value="Pkinase_fungal"/>
</dbReference>
<organism evidence="3 4">
    <name type="scientific">Somion occarium</name>
    <dbReference type="NCBI Taxonomy" id="3059160"/>
    <lineage>
        <taxon>Eukaryota</taxon>
        <taxon>Fungi</taxon>
        <taxon>Dikarya</taxon>
        <taxon>Basidiomycota</taxon>
        <taxon>Agaricomycotina</taxon>
        <taxon>Agaricomycetes</taxon>
        <taxon>Polyporales</taxon>
        <taxon>Cerrenaceae</taxon>
        <taxon>Somion</taxon>
    </lineage>
</organism>
<feature type="region of interest" description="Disordered" evidence="1">
    <location>
        <begin position="1"/>
        <end position="28"/>
    </location>
</feature>
<evidence type="ECO:0000259" key="2">
    <source>
        <dbReference type="Pfam" id="PF17667"/>
    </source>
</evidence>
<dbReference type="Proteomes" id="UP001497453">
    <property type="component" value="Chromosome 5"/>
</dbReference>